<evidence type="ECO:0000256" key="1">
    <source>
        <dbReference type="SAM" id="MobiDB-lite"/>
    </source>
</evidence>
<evidence type="ECO:0000313" key="3">
    <source>
        <dbReference type="Proteomes" id="UP000033352"/>
    </source>
</evidence>
<gene>
    <name evidence="2" type="ORF">SS37_25250</name>
</gene>
<dbReference type="OrthoDB" id="6629621at2"/>
<accession>A0A0F0ZS19</accession>
<reference evidence="2 3" key="1">
    <citation type="submission" date="2015-03" db="EMBL/GenBank/DDBJ databases">
        <authorList>
            <person name="McCorrison J."/>
            <person name="Sanka R."/>
            <person name="Adams M."/>
            <person name="Brinkac L."/>
            <person name="Nierman W."/>
            <person name="Sutton G."/>
            <person name="Nelson K."/>
            <person name="Kiedrowski L."/>
            <person name="Guerrero D."/>
            <person name="Bonomo R."/>
        </authorList>
    </citation>
    <scope>NUCLEOTIDE SEQUENCE [LARGE SCALE GENOMIC DNA]</scope>
    <source>
        <strain evidence="2 3">35699</strain>
    </source>
</reference>
<proteinExistence type="predicted"/>
<dbReference type="Proteomes" id="UP000033352">
    <property type="component" value="Unassembled WGS sequence"/>
</dbReference>
<dbReference type="EMBL" id="JZYX01000122">
    <property type="protein sequence ID" value="KJN12696.1"/>
    <property type="molecule type" value="Genomic_DNA"/>
</dbReference>
<name>A0A0F0ZS19_9ENTR</name>
<feature type="region of interest" description="Disordered" evidence="1">
    <location>
        <begin position="890"/>
        <end position="911"/>
    </location>
</feature>
<evidence type="ECO:0008006" key="4">
    <source>
        <dbReference type="Google" id="ProtNLM"/>
    </source>
</evidence>
<comment type="caution">
    <text evidence="2">The sequence shown here is derived from an EMBL/GenBank/DDBJ whole genome shotgun (WGS) entry which is preliminary data.</text>
</comment>
<dbReference type="RefSeq" id="WP_045286984.1">
    <property type="nucleotide sequence ID" value="NZ_JZYX01000122.1"/>
</dbReference>
<protein>
    <recommendedName>
        <fullName evidence="4">Lytic transglycosylase</fullName>
    </recommendedName>
</protein>
<dbReference type="AlphaFoldDB" id="A0A0F0ZS19"/>
<evidence type="ECO:0000313" key="2">
    <source>
        <dbReference type="EMBL" id="KJN12696.1"/>
    </source>
</evidence>
<sequence length="911" mass="95521">MAIKIPVSAQFDAADLKQQIQMVNDQIRILASQVGQANKQKFEPINVKSKDDLNAFIKQMQKLLSIQTELKQTMSKTGQGATNPLMADWSKMYTDQAVRIKKMQSMLQFLGVEFNDLPAPKTPKAPTPKAPTVPAMAPPPPAGPNAGSAFTNALRGSTAIPGANLFSGMSAGAGGGLTAMMGGLAGGLIGFGISKVVGAIADKISTAQDNAVSYDRLYRAQGGTVGFSMVRASMQGYANTNGLSNQGAIETASAYLSNAAGRGGVGAGLDATSGLARQYGLNYAATAGAFGSMVGASGVSTDTLRRLGIQIGEGIARSRQFAAAGEMLSAVADFGAAQARQTFNTPNMPGYTAALSGLMATGAPGADLQGSVALLTNANRAIMAGGNFGNASQALSARMAMRMGINNPMMLQTLLEGGAFGTASSQLGAGSQYGNTFGNGPEGDTTNLERIRAEIRREYGNDKGMQIQALKNYFGTSTSGAIMLNNLTPSQINGANSRLKRLGLDRADMAPGAAGALGVIEGGTGAQVEALGNNLLNSKPLTAGERETLTKAMAGNNTEQLRDALTKLTVKYGSSETEGSKTTDSVNRLNNTLENYASNAIPALNMMRMALVKASGGSESDLRANYYATEKASRRNGIDAKYASSYAEVRGREKALIDKYGSAARIPADEYAPINARLKALNTQVLNEKSAADIDVYKTTYGDKNSSLMRQSSLSSPAAASIGSGANGTGSSAAGNWAAGNVGNLKDTQGNWLRFPTQQAGVAASAGQLLRYSTGAFKGGRKRTLREIVATYAAGDPEVPRYIQQASKWTGFDPDQELDLRDQDTLKRVTAAVLRKENTKNTRLPVSTVEAGINDALRNSFNYSADRGQLNVNGGQMEIVVKDQRGNVLQTQQQPVTASFQQSRSWANRNR</sequence>
<organism evidence="2 3">
    <name type="scientific">Enterobacter sichuanensis</name>
    <dbReference type="NCBI Taxonomy" id="2071710"/>
    <lineage>
        <taxon>Bacteria</taxon>
        <taxon>Pseudomonadati</taxon>
        <taxon>Pseudomonadota</taxon>
        <taxon>Gammaproteobacteria</taxon>
        <taxon>Enterobacterales</taxon>
        <taxon>Enterobacteriaceae</taxon>
        <taxon>Enterobacter</taxon>
        <taxon>Enterobacter cloacae complex</taxon>
    </lineage>
</organism>
<dbReference type="PATRIC" id="fig|1619248.3.peg.539"/>